<dbReference type="Pfam" id="PF00344">
    <property type="entry name" value="SecY"/>
    <property type="match status" value="1"/>
</dbReference>
<evidence type="ECO:0000256" key="4">
    <source>
        <dbReference type="ARBA" id="ARBA00022692"/>
    </source>
</evidence>
<dbReference type="InterPro" id="IPR002208">
    <property type="entry name" value="SecY/SEC61-alpha"/>
</dbReference>
<evidence type="ECO:0000313" key="22">
    <source>
        <dbReference type="EMBL" id="RHL56390.1"/>
    </source>
</evidence>
<dbReference type="Proteomes" id="UP000284785">
    <property type="component" value="Unassembled WGS sequence"/>
</dbReference>
<dbReference type="InterPro" id="IPR026593">
    <property type="entry name" value="SecY"/>
</dbReference>
<evidence type="ECO:0000313" key="11">
    <source>
        <dbReference type="EMBL" id="BCA52012.1"/>
    </source>
</evidence>
<feature type="transmembrane region" description="Helical" evidence="9">
    <location>
        <begin position="75"/>
        <end position="100"/>
    </location>
</feature>
<dbReference type="EMBL" id="WCSY01000009">
    <property type="protein sequence ID" value="KAB4313262.1"/>
    <property type="molecule type" value="Genomic_DNA"/>
</dbReference>
<dbReference type="EMBL" id="WCRW01000006">
    <property type="protein sequence ID" value="KAB4456311.1"/>
    <property type="molecule type" value="Genomic_DNA"/>
</dbReference>
<dbReference type="NCBIfam" id="TIGR00967">
    <property type="entry name" value="3a0501s007"/>
    <property type="match status" value="1"/>
</dbReference>
<dbReference type="GO" id="GO:0065002">
    <property type="term" value="P:intracellular protein transmembrane transport"/>
    <property type="evidence" value="ECO:0007669"/>
    <property type="project" value="UniProtKB-UniRule"/>
</dbReference>
<evidence type="ECO:0000256" key="3">
    <source>
        <dbReference type="ARBA" id="ARBA00022448"/>
    </source>
</evidence>
<feature type="transmembrane region" description="Helical" evidence="9">
    <location>
        <begin position="180"/>
        <end position="197"/>
    </location>
</feature>
<dbReference type="Proteomes" id="UP000095541">
    <property type="component" value="Unassembled WGS sequence"/>
</dbReference>
<dbReference type="SUPFAM" id="SSF103491">
    <property type="entry name" value="Preprotein translocase SecY subunit"/>
    <property type="match status" value="1"/>
</dbReference>
<evidence type="ECO:0000313" key="13">
    <source>
        <dbReference type="EMBL" id="CUQ42720.1"/>
    </source>
</evidence>
<sequence length="447" mass="49219">MRKAIETLKNIWKIEDLRQRILITILFVAIYRFGSYVVLPGINPAMLAKLHEQTSEGLLALLNMFSGGAFSNASIFALGIMPYISASIVIQLLGIAVPYFQKLQREGESGRRKMNQYTRYLTIAILLVQAPSYLLNLKMQAGPSLNASLDWTLFMVTSTIILAAGSMFILWLGERITDKGIGNGISFIILIGIIARFPDALIQEVVSRVANKSGGLIMFIIEVVFLLLVIGAAILLVQGTRKIPVQYAKRIVGNKQYGGARQYIPLKVNAAGVMPIIFAQAIMFIPITFIGFSNNVNNAGGFLHAFTDHTSFWYNFVFAVMIILFTYFYTAITINPTQMAEDMKRNNGFIPGIKPGKKTAEYIDDIMSRITLPGSFFLALVAIMPAFAGIFGVQAGFAQFFGGTSLLILVGVVLDTLQQVESHLLMRHYDGLLKSGRIKGRAGVAAY</sequence>
<evidence type="ECO:0000313" key="35">
    <source>
        <dbReference type="Proteomes" id="UP000500882"/>
    </source>
</evidence>
<feature type="transmembrane region" description="Helical" evidence="9">
    <location>
        <begin position="270"/>
        <end position="292"/>
    </location>
</feature>
<dbReference type="Proteomes" id="UP000283616">
    <property type="component" value="Unassembled WGS sequence"/>
</dbReference>
<dbReference type="OMA" id="FAMWLGE"/>
<comment type="similarity">
    <text evidence="2 9 10">Belongs to the SecY/SEC61-alpha family.</text>
</comment>
<reference evidence="20" key="7">
    <citation type="submission" date="2022-10" db="EMBL/GenBank/DDBJ databases">
        <title>Human gut microbiome strain richness.</title>
        <authorList>
            <person name="Chen-Liaw A."/>
        </authorList>
    </citation>
    <scope>NUCLEOTIDE SEQUENCE</scope>
    <source>
        <strain evidence="20">1001283st1_A3_1001283B150304_161114</strain>
    </source>
</reference>
<dbReference type="EMBL" id="AP022660">
    <property type="protein sequence ID" value="BCA52012.1"/>
    <property type="molecule type" value="Genomic_DNA"/>
</dbReference>
<evidence type="ECO:0000313" key="36">
    <source>
        <dbReference type="Proteomes" id="UP001156218"/>
    </source>
</evidence>
<dbReference type="PATRIC" id="fig|818.29.peg.2645"/>
<keyword evidence="8 9" id="KW-0472">Membrane</keyword>
<reference evidence="23 36" key="5">
    <citation type="submission" date="2021-06" db="EMBL/GenBank/DDBJ databases">
        <title>Interrogation of the integrated mobile genetic elements in gut-associated Bacteroides with a consensus prediction approach.</title>
        <authorList>
            <person name="Campbell D.E."/>
            <person name="Leigh J.R."/>
            <person name="Kim T."/>
            <person name="England W."/>
            <person name="Whitaker R.J."/>
            <person name="Degnan P.H."/>
        </authorList>
    </citation>
    <scope>NUCLEOTIDE SEQUENCE</scope>
    <source>
        <strain evidence="25">VPI-3443</strain>
        <strain evidence="24">VPI-BTDOT2</strain>
        <strain evidence="23 36">WAL8669</strain>
    </source>
</reference>
<dbReference type="EMBL" id="JAHYQA010000009">
    <property type="protein sequence ID" value="MCE9238615.1"/>
    <property type="molecule type" value="Genomic_DNA"/>
</dbReference>
<evidence type="ECO:0000313" key="15">
    <source>
        <dbReference type="EMBL" id="KAB4455587.1"/>
    </source>
</evidence>
<evidence type="ECO:0000313" key="17">
    <source>
        <dbReference type="EMBL" id="KAB4476052.1"/>
    </source>
</evidence>
<evidence type="ECO:0000313" key="23">
    <source>
        <dbReference type="EMBL" id="UYU68527.1"/>
    </source>
</evidence>
<evidence type="ECO:0000313" key="12">
    <source>
        <dbReference type="EMBL" id="CUQ15384.1"/>
    </source>
</evidence>
<evidence type="ECO:0000313" key="21">
    <source>
        <dbReference type="EMBL" id="RHD84337.1"/>
    </source>
</evidence>
<evidence type="ECO:0000256" key="10">
    <source>
        <dbReference type="RuleBase" id="RU004349"/>
    </source>
</evidence>
<dbReference type="GO" id="GO:0005886">
    <property type="term" value="C:plasma membrane"/>
    <property type="evidence" value="ECO:0007669"/>
    <property type="project" value="UniProtKB-SubCell"/>
</dbReference>
<dbReference type="PRINTS" id="PR00303">
    <property type="entry name" value="SECYTRNLCASE"/>
</dbReference>
<protein>
    <recommendedName>
        <fullName evidence="9">Protein translocase subunit SecY</fullName>
    </recommendedName>
</protein>
<evidence type="ECO:0000256" key="5">
    <source>
        <dbReference type="ARBA" id="ARBA00022927"/>
    </source>
</evidence>
<dbReference type="EMBL" id="CZAP01000026">
    <property type="protein sequence ID" value="CUQ15384.1"/>
    <property type="molecule type" value="Genomic_DNA"/>
</dbReference>
<dbReference type="Proteomes" id="UP001200544">
    <property type="component" value="Unassembled WGS sequence"/>
</dbReference>
<evidence type="ECO:0000256" key="9">
    <source>
        <dbReference type="HAMAP-Rule" id="MF_01465"/>
    </source>
</evidence>
<evidence type="ECO:0000313" key="34">
    <source>
        <dbReference type="Proteomes" id="UP000488521"/>
    </source>
</evidence>
<dbReference type="Proteomes" id="UP000436858">
    <property type="component" value="Unassembled WGS sequence"/>
</dbReference>
<accession>A0A139KCZ0</accession>
<dbReference type="GO" id="GO:0043952">
    <property type="term" value="P:protein transport by the Sec complex"/>
    <property type="evidence" value="ECO:0007669"/>
    <property type="project" value="UniProtKB-UniRule"/>
</dbReference>
<evidence type="ECO:0000313" key="29">
    <source>
        <dbReference type="Proteomes" id="UP000284785"/>
    </source>
</evidence>
<dbReference type="EMBL" id="WCRS01000001">
    <property type="protein sequence ID" value="KAB4478986.1"/>
    <property type="molecule type" value="Genomic_DNA"/>
</dbReference>
<dbReference type="AlphaFoldDB" id="A0A139KCZ0"/>
<evidence type="ECO:0000256" key="8">
    <source>
        <dbReference type="ARBA" id="ARBA00023136"/>
    </source>
</evidence>
<reference evidence="28 29" key="2">
    <citation type="submission" date="2018-08" db="EMBL/GenBank/DDBJ databases">
        <title>A genome reference for cultivated species of the human gut microbiota.</title>
        <authorList>
            <person name="Zou Y."/>
            <person name="Xue W."/>
            <person name="Luo G."/>
        </authorList>
    </citation>
    <scope>NUCLEOTIDE SEQUENCE [LARGE SCALE GENOMIC DNA]</scope>
    <source>
        <strain evidence="22 28">AF37-12</strain>
        <strain evidence="21 29">AM30-26</strain>
    </source>
</reference>
<dbReference type="EMBL" id="WCSB01000001">
    <property type="protein sequence ID" value="KAB4455587.1"/>
    <property type="molecule type" value="Genomic_DNA"/>
</dbReference>
<dbReference type="PROSITE" id="PS00755">
    <property type="entry name" value="SECY_1"/>
    <property type="match status" value="1"/>
</dbReference>
<evidence type="ECO:0000256" key="7">
    <source>
        <dbReference type="ARBA" id="ARBA00023010"/>
    </source>
</evidence>
<evidence type="ECO:0000313" key="30">
    <source>
        <dbReference type="Proteomes" id="UP000436825"/>
    </source>
</evidence>
<reference evidence="26 27" key="1">
    <citation type="submission" date="2015-09" db="EMBL/GenBank/DDBJ databases">
        <authorList>
            <consortium name="Pathogen Informatics"/>
        </authorList>
    </citation>
    <scope>NUCLEOTIDE SEQUENCE [LARGE SCALE GENOMIC DNA]</scope>
    <source>
        <strain evidence="12 27">2789STDY5834899</strain>
        <strain evidence="13 26">2789STDY5834945</strain>
    </source>
</reference>
<evidence type="ECO:0000313" key="31">
    <source>
        <dbReference type="Proteomes" id="UP000436858"/>
    </source>
</evidence>
<dbReference type="Gene3D" id="1.10.3370.10">
    <property type="entry name" value="SecY subunit domain"/>
    <property type="match status" value="1"/>
</dbReference>
<reference evidence="11 35" key="4">
    <citation type="submission" date="2020-02" db="EMBL/GenBank/DDBJ databases">
        <title>Whole-genome sequencing and comparative analysis of the genomes of Bacteroides thetaiotaomicron and Escherichia coli isolated from a healthy resident in Vietnam.</title>
        <authorList>
            <person name="Mohsin M."/>
            <person name="Tanaka K."/>
            <person name="Kawahara R."/>
            <person name="Kondo S."/>
            <person name="Noguchi H."/>
            <person name="Motooka D."/>
            <person name="Nakamura S."/>
            <person name="Khong D.T."/>
            <person name="Nguyen T.N."/>
            <person name="Tran H.T."/>
            <person name="Yamamoto Y."/>
        </authorList>
    </citation>
    <scope>NUCLEOTIDE SEQUENCE [LARGE SCALE GENOMIC DNA]</scope>
    <source>
        <strain evidence="11 35">F9-2</strain>
    </source>
</reference>
<evidence type="ECO:0000313" key="16">
    <source>
        <dbReference type="EMBL" id="KAB4456311.1"/>
    </source>
</evidence>
<dbReference type="Proteomes" id="UP000436825">
    <property type="component" value="Unassembled WGS sequence"/>
</dbReference>
<evidence type="ECO:0000313" key="18">
    <source>
        <dbReference type="EMBL" id="KAB4478986.1"/>
    </source>
</evidence>
<dbReference type="Proteomes" id="UP001156216">
    <property type="component" value="Chromosome"/>
</dbReference>
<dbReference type="Proteomes" id="UP001162960">
    <property type="component" value="Chromosome"/>
</dbReference>
<evidence type="ECO:0000256" key="2">
    <source>
        <dbReference type="ARBA" id="ARBA00005751"/>
    </source>
</evidence>
<evidence type="ECO:0000313" key="28">
    <source>
        <dbReference type="Proteomes" id="UP000283616"/>
    </source>
</evidence>
<feature type="transmembrane region" description="Helical" evidence="9">
    <location>
        <begin position="120"/>
        <end position="139"/>
    </location>
</feature>
<dbReference type="EMBL" id="QSJP01000020">
    <property type="protein sequence ID" value="RHD84337.1"/>
    <property type="molecule type" value="Genomic_DNA"/>
</dbReference>
<keyword evidence="9" id="KW-1003">Cell membrane</keyword>
<keyword evidence="4 9" id="KW-0812">Transmembrane</keyword>
<evidence type="ECO:0000313" key="20">
    <source>
        <dbReference type="EMBL" id="MDC2236470.1"/>
    </source>
</evidence>
<keyword evidence="5 9" id="KW-0653">Protein transport</keyword>
<dbReference type="Proteomes" id="UP000460317">
    <property type="component" value="Unassembled WGS sequence"/>
</dbReference>
<evidence type="ECO:0000313" key="19">
    <source>
        <dbReference type="EMBL" id="MCE9238615.1"/>
    </source>
</evidence>
<proteinExistence type="inferred from homology"/>
<dbReference type="Proteomes" id="UP000095576">
    <property type="component" value="Unassembled WGS sequence"/>
</dbReference>
<reference evidence="30 31" key="3">
    <citation type="journal article" date="2019" name="Nat. Med.">
        <title>A library of human gut bacterial isolates paired with longitudinal multiomics data enables mechanistic microbiome research.</title>
        <authorList>
            <person name="Poyet M."/>
            <person name="Groussin M."/>
            <person name="Gibbons S.M."/>
            <person name="Avila-Pacheco J."/>
            <person name="Jiang X."/>
            <person name="Kearney S.M."/>
            <person name="Perrotta A.R."/>
            <person name="Berdy B."/>
            <person name="Zhao S."/>
            <person name="Lieberman T.D."/>
            <person name="Swanson P.K."/>
            <person name="Smith M."/>
            <person name="Roesemann S."/>
            <person name="Alexander J.E."/>
            <person name="Rich S.A."/>
            <person name="Livny J."/>
            <person name="Vlamakis H."/>
            <person name="Clish C."/>
            <person name="Bullock K."/>
            <person name="Deik A."/>
            <person name="Scott J."/>
            <person name="Pierce K.A."/>
            <person name="Xavier R.J."/>
            <person name="Alm E.J."/>
        </authorList>
    </citation>
    <scope>NUCLEOTIDE SEQUENCE [LARGE SCALE GENOMIC DNA]</scope>
    <source>
        <strain evidence="18 34">BIOML-A156</strain>
        <strain evidence="16 30">BIOML-A160</strain>
        <strain evidence="17 31">BIOML-A162</strain>
        <strain evidence="15 33">BIOML-A165</strain>
        <strain evidence="14 32">BIOML-A188</strain>
    </source>
</reference>
<keyword evidence="7 9" id="KW-0811">Translocation</keyword>
<evidence type="ECO:0000256" key="1">
    <source>
        <dbReference type="ARBA" id="ARBA00004141"/>
    </source>
</evidence>
<comment type="caution">
    <text evidence="9">Lacks conserved residue(s) required for the propagation of feature annotation.</text>
</comment>
<dbReference type="Proteomes" id="UP001217776">
    <property type="component" value="Unassembled WGS sequence"/>
</dbReference>
<dbReference type="FunFam" id="1.10.3370.10:FF:000005">
    <property type="entry name" value="Protein translocase subunit SecY"/>
    <property type="match status" value="1"/>
</dbReference>
<dbReference type="EMBL" id="CP083685">
    <property type="protein sequence ID" value="UYU89753.1"/>
    <property type="molecule type" value="Genomic_DNA"/>
</dbReference>
<evidence type="ECO:0000313" key="26">
    <source>
        <dbReference type="Proteomes" id="UP000095541"/>
    </source>
</evidence>
<evidence type="ECO:0000313" key="32">
    <source>
        <dbReference type="Proteomes" id="UP000440614"/>
    </source>
</evidence>
<evidence type="ECO:0000313" key="27">
    <source>
        <dbReference type="Proteomes" id="UP000095576"/>
    </source>
</evidence>
<dbReference type="Proteomes" id="UP000488521">
    <property type="component" value="Unassembled WGS sequence"/>
</dbReference>
<dbReference type="InterPro" id="IPR023201">
    <property type="entry name" value="SecY_dom_sf"/>
</dbReference>
<evidence type="ECO:0000313" key="25">
    <source>
        <dbReference type="EMBL" id="UYU89753.1"/>
    </source>
</evidence>
<comment type="subunit">
    <text evidence="9">Component of the Sec protein translocase complex. Heterotrimer consisting of SecY, SecE and SecG subunits. The heterotrimers can form oligomers, although 1 heterotrimer is thought to be able to translocate proteins. Interacts with the ribosome. Interacts with SecDF, and other proteins may be involved. Interacts with SecA.</text>
</comment>
<feature type="transmembrane region" description="Helical" evidence="9">
    <location>
        <begin position="312"/>
        <end position="334"/>
    </location>
</feature>
<dbReference type="InterPro" id="IPR030659">
    <property type="entry name" value="SecY_CS"/>
</dbReference>
<keyword evidence="3 9" id="KW-0813">Transport</keyword>
<dbReference type="EMBL" id="CP083681">
    <property type="protein sequence ID" value="UYU69314.1"/>
    <property type="molecule type" value="Genomic_DNA"/>
</dbReference>
<comment type="function">
    <text evidence="9">The central subunit of the protein translocation channel SecYEG. Consists of two halves formed by TMs 1-5 and 6-10. These two domains form a lateral gate at the front which open onto the bilayer between TMs 2 and 7, and are clamped together by SecE at the back. The channel is closed by both a pore ring composed of hydrophobic SecY resides and a short helix (helix 2A) on the extracellular side of the membrane which forms a plug. The plug probably moves laterally to allow the channel to open. The ring and the pore may move independently.</text>
</comment>
<comment type="subcellular location">
    <subcellularLocation>
        <location evidence="9">Cell membrane</location>
        <topology evidence="9">Multi-pass membrane protein</topology>
    </subcellularLocation>
    <subcellularLocation>
        <location evidence="1">Membrane</location>
        <topology evidence="1">Multi-pass membrane protein</topology>
    </subcellularLocation>
</comment>
<feature type="transmembrane region" description="Helical" evidence="9">
    <location>
        <begin position="370"/>
        <end position="391"/>
    </location>
</feature>
<keyword evidence="6 9" id="KW-1133">Transmembrane helix</keyword>
<dbReference type="GeneID" id="69587567"/>
<dbReference type="EMBL" id="JAQNVG010000017">
    <property type="protein sequence ID" value="MDC2236470.1"/>
    <property type="molecule type" value="Genomic_DNA"/>
</dbReference>
<accession>C6II50</accession>
<dbReference type="GO" id="GO:0006605">
    <property type="term" value="P:protein targeting"/>
    <property type="evidence" value="ECO:0007669"/>
    <property type="project" value="UniProtKB-UniRule"/>
</dbReference>
<dbReference type="HAMAP" id="MF_01465">
    <property type="entry name" value="SecY"/>
    <property type="match status" value="1"/>
</dbReference>
<dbReference type="EMBL" id="QROV01000020">
    <property type="protein sequence ID" value="RHL56390.1"/>
    <property type="molecule type" value="Genomic_DNA"/>
</dbReference>
<dbReference type="PIRSF" id="PIRSF004557">
    <property type="entry name" value="SecY"/>
    <property type="match status" value="1"/>
</dbReference>
<name>A0A139KCZ0_BACT4</name>
<evidence type="ECO:0000313" key="24">
    <source>
        <dbReference type="EMBL" id="UYU69314.1"/>
    </source>
</evidence>
<feature type="transmembrane region" description="Helical" evidence="9">
    <location>
        <begin position="21"/>
        <end position="39"/>
    </location>
</feature>
<feature type="transmembrane region" description="Helical" evidence="9">
    <location>
        <begin position="151"/>
        <end position="173"/>
    </location>
</feature>
<dbReference type="Proteomes" id="UP000440614">
    <property type="component" value="Unassembled WGS sequence"/>
</dbReference>
<evidence type="ECO:0000313" key="33">
    <source>
        <dbReference type="Proteomes" id="UP000460317"/>
    </source>
</evidence>
<evidence type="ECO:0000313" key="14">
    <source>
        <dbReference type="EMBL" id="KAB4313262.1"/>
    </source>
</evidence>
<dbReference type="EMBL" id="CZBI01000008">
    <property type="protein sequence ID" value="CUQ42720.1"/>
    <property type="molecule type" value="Genomic_DNA"/>
</dbReference>
<organism evidence="22 28">
    <name type="scientific">Bacteroides thetaiotaomicron</name>
    <dbReference type="NCBI Taxonomy" id="818"/>
    <lineage>
        <taxon>Bacteria</taxon>
        <taxon>Pseudomonadati</taxon>
        <taxon>Bacteroidota</taxon>
        <taxon>Bacteroidia</taxon>
        <taxon>Bacteroidales</taxon>
        <taxon>Bacteroidaceae</taxon>
        <taxon>Bacteroides</taxon>
    </lineage>
</organism>
<evidence type="ECO:0000256" key="6">
    <source>
        <dbReference type="ARBA" id="ARBA00022989"/>
    </source>
</evidence>
<dbReference type="Proteomes" id="UP000500882">
    <property type="component" value="Chromosome"/>
</dbReference>
<dbReference type="RefSeq" id="WP_008762047.1">
    <property type="nucleotide sequence ID" value="NZ_AP022660.1"/>
</dbReference>
<dbReference type="PANTHER" id="PTHR10906">
    <property type="entry name" value="SECY/SEC61-ALPHA FAMILY MEMBER"/>
    <property type="match status" value="1"/>
</dbReference>
<dbReference type="Proteomes" id="UP001156218">
    <property type="component" value="Chromosome"/>
</dbReference>
<reference evidence="19" key="6">
    <citation type="submission" date="2021-07" db="EMBL/GenBank/DDBJ databases">
        <title>Comparative genomics of Bacteroides fragilis group isolates reveals species-dependent resistance mechanisms and validates clinical tools for resistance prediction.</title>
        <authorList>
            <person name="Wallace M.J."/>
            <person name="Jean S."/>
            <person name="Wallace M.A."/>
            <person name="Carey-Ann B.D."/>
            <person name="Dantas G."/>
        </authorList>
    </citation>
    <scope>NUCLEOTIDE SEQUENCE</scope>
    <source>
        <strain evidence="19">BJH_160</strain>
    </source>
</reference>
<dbReference type="EMBL" id="CP083680">
    <property type="protein sequence ID" value="UYU68527.1"/>
    <property type="molecule type" value="Genomic_DNA"/>
</dbReference>
<dbReference type="EMBL" id="WCRY01000026">
    <property type="protein sequence ID" value="KAB4476052.1"/>
    <property type="molecule type" value="Genomic_DNA"/>
</dbReference>
<gene>
    <name evidence="9 11" type="primary">secY</name>
    <name evidence="11" type="ORF">BatF92_39540</name>
    <name evidence="22" type="ORF">DW011_16920</name>
    <name evidence="21" type="ORF">DW780_19245</name>
    <name evidence="12" type="ORF">ERS852511_04543</name>
    <name evidence="13" type="ORF">ERS852557_04396</name>
    <name evidence="18" type="ORF">GAN59_00180</name>
    <name evidence="16" type="ORF">GAN75_10495</name>
    <name evidence="17" type="ORF">GAN91_21670</name>
    <name evidence="15" type="ORF">GAN93_00950</name>
    <name evidence="14" type="ORF">GAO51_10190</name>
    <name evidence="19" type="ORF">K0H07_15810</name>
    <name evidence="24" type="ORF">KQP59_13425</name>
    <name evidence="23" type="ORF">KQP68_09715</name>
    <name evidence="25" type="ORF">KQP74_17595</name>
    <name evidence="20" type="ORF">PO127_12015</name>
</gene>
<feature type="transmembrane region" description="Helical" evidence="9">
    <location>
        <begin position="217"/>
        <end position="237"/>
    </location>
</feature>